<evidence type="ECO:0000256" key="3">
    <source>
        <dbReference type="ARBA" id="ARBA00022900"/>
    </source>
</evidence>
<proteinExistence type="inferred from homology"/>
<sequence>MPYPPCGGGCGGTKRVTWPQLVGKPGAEAKATIERDYPDVTAIIVPENYAVIGDFCCNRAWVFVKNDPQKTVALVPMIG</sequence>
<dbReference type="AlphaFoldDB" id="A0AA41W153"/>
<evidence type="ECO:0000256" key="1">
    <source>
        <dbReference type="ARBA" id="ARBA00008210"/>
    </source>
</evidence>
<dbReference type="PROSITE" id="PS00285">
    <property type="entry name" value="POTATO_INHIBITOR"/>
    <property type="match status" value="1"/>
</dbReference>
<accession>A0AA41W153</accession>
<reference evidence="4" key="1">
    <citation type="submission" date="2022-03" db="EMBL/GenBank/DDBJ databases">
        <title>A functionally conserved STORR gene fusion in Papaver species that diverged 16.8 million years ago.</title>
        <authorList>
            <person name="Catania T."/>
        </authorList>
    </citation>
    <scope>NUCLEOTIDE SEQUENCE</scope>
    <source>
        <strain evidence="4">S-191538</strain>
    </source>
</reference>
<name>A0AA41W153_PAPNU</name>
<evidence type="ECO:0000313" key="4">
    <source>
        <dbReference type="EMBL" id="MCL7051276.1"/>
    </source>
</evidence>
<dbReference type="GO" id="GO:0004867">
    <property type="term" value="F:serine-type endopeptidase inhibitor activity"/>
    <property type="evidence" value="ECO:0007669"/>
    <property type="project" value="UniProtKB-KW"/>
</dbReference>
<keyword evidence="2" id="KW-0646">Protease inhibitor</keyword>
<evidence type="ECO:0000256" key="2">
    <source>
        <dbReference type="ARBA" id="ARBA00022690"/>
    </source>
</evidence>
<dbReference type="GO" id="GO:0009611">
    <property type="term" value="P:response to wounding"/>
    <property type="evidence" value="ECO:0007669"/>
    <property type="project" value="InterPro"/>
</dbReference>
<dbReference type="SUPFAM" id="SSF54654">
    <property type="entry name" value="CI-2 family of serine protease inhibitors"/>
    <property type="match status" value="1"/>
</dbReference>
<protein>
    <submittedName>
        <fullName evidence="4">Uncharacterized protein</fullName>
    </submittedName>
</protein>
<dbReference type="InterPro" id="IPR000864">
    <property type="entry name" value="Prot_inh_pot1"/>
</dbReference>
<evidence type="ECO:0000313" key="5">
    <source>
        <dbReference type="Proteomes" id="UP001177140"/>
    </source>
</evidence>
<keyword evidence="3" id="KW-0722">Serine protease inhibitor</keyword>
<dbReference type="EMBL" id="JAJJMA010336653">
    <property type="protein sequence ID" value="MCL7051276.1"/>
    <property type="molecule type" value="Genomic_DNA"/>
</dbReference>
<dbReference type="PANTHER" id="PTHR33091:SF29">
    <property type="entry name" value="SUBTILISIN INHIBITOR 1"/>
    <property type="match status" value="1"/>
</dbReference>
<dbReference type="PANTHER" id="PTHR33091">
    <property type="entry name" value="PROTEIN, PUTATIVE, EXPRESSED-RELATED"/>
    <property type="match status" value="1"/>
</dbReference>
<gene>
    <name evidence="4" type="ORF">MKW94_018613</name>
</gene>
<comment type="similarity">
    <text evidence="1">Belongs to the protease inhibitor I13 (potato type I serine protease inhibitor) family.</text>
</comment>
<dbReference type="Proteomes" id="UP001177140">
    <property type="component" value="Unassembled WGS sequence"/>
</dbReference>
<organism evidence="4 5">
    <name type="scientific">Papaver nudicaule</name>
    <name type="common">Iceland poppy</name>
    <dbReference type="NCBI Taxonomy" id="74823"/>
    <lineage>
        <taxon>Eukaryota</taxon>
        <taxon>Viridiplantae</taxon>
        <taxon>Streptophyta</taxon>
        <taxon>Embryophyta</taxon>
        <taxon>Tracheophyta</taxon>
        <taxon>Spermatophyta</taxon>
        <taxon>Magnoliopsida</taxon>
        <taxon>Ranunculales</taxon>
        <taxon>Papaveraceae</taxon>
        <taxon>Papaveroideae</taxon>
        <taxon>Papaver</taxon>
    </lineage>
</organism>
<keyword evidence="5" id="KW-1185">Reference proteome</keyword>
<dbReference type="Gene3D" id="3.30.10.10">
    <property type="entry name" value="Trypsin Inhibitor V, subunit A"/>
    <property type="match status" value="1"/>
</dbReference>
<dbReference type="Pfam" id="PF00280">
    <property type="entry name" value="potato_inhibit"/>
    <property type="match status" value="1"/>
</dbReference>
<dbReference type="InterPro" id="IPR036354">
    <property type="entry name" value="Prot_inh_pot1_sf"/>
</dbReference>
<comment type="caution">
    <text evidence="4">The sequence shown here is derived from an EMBL/GenBank/DDBJ whole genome shotgun (WGS) entry which is preliminary data.</text>
</comment>